<sequence>MMVRLKLRSPFRSDEPNETQGTRRSQRIQQQRQRQQQQEREQLEASINDGETSQDRVIPGQRRSFDDIDSSNNAPLGSSQVFRRIFSGTSNKKSRRSNSACVGNINNSSIAVTGGGVSASIRRATTMFRPSSSSGRRESETFCLSTMTSFETVEVMDTTDENAPSLTGSVKHATMHSSEMKSVLEWMLTDAPPDVLPKILSFCGSRKVNALSKVNKTWYNNIVKNELVWRVMCEDTHKWKDEDEVPRSWLQHYKDNPCLPFDYDSIDAAFEAISSGPRRKMTENGVRQYFREQRKSARILLQPGPYFLRRALVCNVIGAAQVTIECLLGNDPRHGILWSRNYHKSDGLVSQQDLAHNTITARTSSILYVKRPSSATLRQAFGRRFTSQSSSYVSGQFSDDDSDEGSMSELVNGIRNGDYPLSCVEGANPTAFLIFESRRENEPCVRVRKGAVTLRGLKFLHYAEGNDIWNGNAAIQVQAPVDGNGRPLRIVPPSIVPTVNVIDCDITSMSGRGVVSIDGGISRVENCNIHNSAATGLYLGGTGSVATITHTDIFENGNGNHRLARGGVASGHSGIYVEQGVAKICDCNISKNSLTGVSAVSQENATLQIENSDLKSNGSVQVELPPLGSPSRGRSFSRGNNISVTGQGRPRTRFLQEMTKGGNGTDGPIGGIYAPLPQSPSEFPHDNVTRVAIRAGHYH</sequence>
<feature type="region of interest" description="Disordered" evidence="1">
    <location>
        <begin position="627"/>
        <end position="647"/>
    </location>
</feature>
<dbReference type="EMBL" id="JABMIG020000009">
    <property type="protein sequence ID" value="KAL3804165.1"/>
    <property type="molecule type" value="Genomic_DNA"/>
</dbReference>
<name>A0ABD3R1E2_9STRA</name>
<dbReference type="SUPFAM" id="SSF81383">
    <property type="entry name" value="F-box domain"/>
    <property type="match status" value="1"/>
</dbReference>
<dbReference type="InterPro" id="IPR011050">
    <property type="entry name" value="Pectin_lyase_fold/virulence"/>
</dbReference>
<organism evidence="3 4">
    <name type="scientific">Cyclotella cryptica</name>
    <dbReference type="NCBI Taxonomy" id="29204"/>
    <lineage>
        <taxon>Eukaryota</taxon>
        <taxon>Sar</taxon>
        <taxon>Stramenopiles</taxon>
        <taxon>Ochrophyta</taxon>
        <taxon>Bacillariophyta</taxon>
        <taxon>Coscinodiscophyceae</taxon>
        <taxon>Thalassiosirophycidae</taxon>
        <taxon>Stephanodiscales</taxon>
        <taxon>Stephanodiscaceae</taxon>
        <taxon>Cyclotella</taxon>
    </lineage>
</organism>
<evidence type="ECO:0000259" key="2">
    <source>
        <dbReference type="PROSITE" id="PS50181"/>
    </source>
</evidence>
<dbReference type="PROSITE" id="PS50181">
    <property type="entry name" value="FBOX"/>
    <property type="match status" value="1"/>
</dbReference>
<keyword evidence="4" id="KW-1185">Reference proteome</keyword>
<feature type="domain" description="F-box" evidence="2">
    <location>
        <begin position="185"/>
        <end position="232"/>
    </location>
</feature>
<feature type="compositionally biased region" description="Low complexity" evidence="1">
    <location>
        <begin position="27"/>
        <end position="36"/>
    </location>
</feature>
<dbReference type="Gene3D" id="1.20.1280.50">
    <property type="match status" value="1"/>
</dbReference>
<comment type="caution">
    <text evidence="3">The sequence shown here is derived from an EMBL/GenBank/DDBJ whole genome shotgun (WGS) entry which is preliminary data.</text>
</comment>
<dbReference type="Pfam" id="PF13229">
    <property type="entry name" value="Beta_helix"/>
    <property type="match status" value="1"/>
</dbReference>
<dbReference type="SUPFAM" id="SSF51126">
    <property type="entry name" value="Pectin lyase-like"/>
    <property type="match status" value="1"/>
</dbReference>
<proteinExistence type="predicted"/>
<dbReference type="InterPro" id="IPR001810">
    <property type="entry name" value="F-box_dom"/>
</dbReference>
<evidence type="ECO:0000313" key="3">
    <source>
        <dbReference type="EMBL" id="KAL3804165.1"/>
    </source>
</evidence>
<dbReference type="InterPro" id="IPR039448">
    <property type="entry name" value="Beta_helix"/>
</dbReference>
<reference evidence="3 4" key="1">
    <citation type="journal article" date="2020" name="G3 (Bethesda)">
        <title>Improved Reference Genome for Cyclotella cryptica CCMP332, a Model for Cell Wall Morphogenesis, Salinity Adaptation, and Lipid Production in Diatoms (Bacillariophyta).</title>
        <authorList>
            <person name="Roberts W.R."/>
            <person name="Downey K.M."/>
            <person name="Ruck E.C."/>
            <person name="Traller J.C."/>
            <person name="Alverson A.J."/>
        </authorList>
    </citation>
    <scope>NUCLEOTIDE SEQUENCE [LARGE SCALE GENOMIC DNA]</scope>
    <source>
        <strain evidence="3 4">CCMP332</strain>
    </source>
</reference>
<protein>
    <recommendedName>
        <fullName evidence="2">F-box domain-containing protein</fullName>
    </recommendedName>
</protein>
<dbReference type="InterPro" id="IPR036047">
    <property type="entry name" value="F-box-like_dom_sf"/>
</dbReference>
<dbReference type="Proteomes" id="UP001516023">
    <property type="component" value="Unassembled WGS sequence"/>
</dbReference>
<feature type="compositionally biased region" description="Low complexity" evidence="1">
    <location>
        <begin position="627"/>
        <end position="639"/>
    </location>
</feature>
<feature type="region of interest" description="Disordered" evidence="1">
    <location>
        <begin position="1"/>
        <end position="76"/>
    </location>
</feature>
<dbReference type="Gene3D" id="2.160.20.10">
    <property type="entry name" value="Single-stranded right-handed beta-helix, Pectin lyase-like"/>
    <property type="match status" value="1"/>
</dbReference>
<accession>A0ABD3R1E2</accession>
<gene>
    <name evidence="3" type="ORF">HJC23_013684</name>
</gene>
<evidence type="ECO:0000313" key="4">
    <source>
        <dbReference type="Proteomes" id="UP001516023"/>
    </source>
</evidence>
<dbReference type="InterPro" id="IPR012334">
    <property type="entry name" value="Pectin_lyas_fold"/>
</dbReference>
<evidence type="ECO:0000256" key="1">
    <source>
        <dbReference type="SAM" id="MobiDB-lite"/>
    </source>
</evidence>
<dbReference type="AlphaFoldDB" id="A0ABD3R1E2"/>